<proteinExistence type="predicted"/>
<organism evidence="2 3">
    <name type="scientific">Marasmius tenuissimus</name>
    <dbReference type="NCBI Taxonomy" id="585030"/>
    <lineage>
        <taxon>Eukaryota</taxon>
        <taxon>Fungi</taxon>
        <taxon>Dikarya</taxon>
        <taxon>Basidiomycota</taxon>
        <taxon>Agaricomycotina</taxon>
        <taxon>Agaricomycetes</taxon>
        <taxon>Agaricomycetidae</taxon>
        <taxon>Agaricales</taxon>
        <taxon>Marasmiineae</taxon>
        <taxon>Marasmiaceae</taxon>
        <taxon>Marasmius</taxon>
    </lineage>
</organism>
<sequence>MFSTLLVSAFLALPTLGGTVAFDGQVTRITGGTSASEPISIPKRADAPPNFNITSLGLNGSGCPPKSAFYLLNNDKTAVTITFSAFEASAGPDIAVTENRKNCQLSLGVRVPHGFSFAIVDVDYRGFYSLDDKVKASHSAAYYFQGQLVQAGAGSELAGPLDGKNYVYRDEFNLSPTIYSPCGEDTILNINSEVRVDNSANKDGYGYIVDDSIDASVTQTYNFQWLTCP</sequence>
<evidence type="ECO:0000313" key="3">
    <source>
        <dbReference type="Proteomes" id="UP001437256"/>
    </source>
</evidence>
<keyword evidence="3" id="KW-1185">Reference proteome</keyword>
<dbReference type="EMBL" id="JBBXMP010000040">
    <property type="protein sequence ID" value="KAL0066015.1"/>
    <property type="molecule type" value="Genomic_DNA"/>
</dbReference>
<accession>A0ABR2ZWF9</accession>
<dbReference type="Proteomes" id="UP001437256">
    <property type="component" value="Unassembled WGS sequence"/>
</dbReference>
<evidence type="ECO:0000256" key="1">
    <source>
        <dbReference type="SAM" id="SignalP"/>
    </source>
</evidence>
<dbReference type="InterPro" id="IPR025649">
    <property type="entry name" value="DUF4360"/>
</dbReference>
<evidence type="ECO:0000313" key="2">
    <source>
        <dbReference type="EMBL" id="KAL0066015.1"/>
    </source>
</evidence>
<dbReference type="PANTHER" id="PTHR38847">
    <property type="match status" value="1"/>
</dbReference>
<gene>
    <name evidence="2" type="ORF">AAF712_007005</name>
</gene>
<dbReference type="PANTHER" id="PTHR38847:SF1">
    <property type="entry name" value="PSEUDOURIDINE SYNTHASE RSUA_RLUA-LIKE DOMAIN-CONTAINING PROTEIN"/>
    <property type="match status" value="1"/>
</dbReference>
<protein>
    <recommendedName>
        <fullName evidence="4">Secreted protein</fullName>
    </recommendedName>
</protein>
<reference evidence="2 3" key="1">
    <citation type="submission" date="2024-05" db="EMBL/GenBank/DDBJ databases">
        <title>A draft genome resource for the thread blight pathogen Marasmius tenuissimus strain MS-2.</title>
        <authorList>
            <person name="Yulfo-Soto G.E."/>
            <person name="Baruah I.K."/>
            <person name="Amoako-Attah I."/>
            <person name="Bukari Y."/>
            <person name="Meinhardt L.W."/>
            <person name="Bailey B.A."/>
            <person name="Cohen S.P."/>
        </authorList>
    </citation>
    <scope>NUCLEOTIDE SEQUENCE [LARGE SCALE GENOMIC DNA]</scope>
    <source>
        <strain evidence="2 3">MS-2</strain>
    </source>
</reference>
<name>A0ABR2ZWF9_9AGAR</name>
<feature type="chain" id="PRO_5045674282" description="Secreted protein" evidence="1">
    <location>
        <begin position="18"/>
        <end position="229"/>
    </location>
</feature>
<keyword evidence="1" id="KW-0732">Signal</keyword>
<comment type="caution">
    <text evidence="2">The sequence shown here is derived from an EMBL/GenBank/DDBJ whole genome shotgun (WGS) entry which is preliminary data.</text>
</comment>
<evidence type="ECO:0008006" key="4">
    <source>
        <dbReference type="Google" id="ProtNLM"/>
    </source>
</evidence>
<feature type="signal peptide" evidence="1">
    <location>
        <begin position="1"/>
        <end position="17"/>
    </location>
</feature>
<dbReference type="Pfam" id="PF14273">
    <property type="entry name" value="DUF4360"/>
    <property type="match status" value="1"/>
</dbReference>